<gene>
    <name evidence="1" type="ORF">APUU_61320S</name>
</gene>
<name>A0A7R8ARM4_9EURO</name>
<keyword evidence="2" id="KW-1185">Reference proteome</keyword>
<evidence type="ECO:0000313" key="1">
    <source>
        <dbReference type="EMBL" id="BCS28272.1"/>
    </source>
</evidence>
<organism evidence="1 2">
    <name type="scientific">Aspergillus puulaauensis</name>
    <dbReference type="NCBI Taxonomy" id="1220207"/>
    <lineage>
        <taxon>Eukaryota</taxon>
        <taxon>Fungi</taxon>
        <taxon>Dikarya</taxon>
        <taxon>Ascomycota</taxon>
        <taxon>Pezizomycotina</taxon>
        <taxon>Eurotiomycetes</taxon>
        <taxon>Eurotiomycetidae</taxon>
        <taxon>Eurotiales</taxon>
        <taxon>Aspergillaceae</taxon>
        <taxon>Aspergillus</taxon>
    </lineage>
</organism>
<dbReference type="GeneID" id="64978269"/>
<dbReference type="KEGG" id="apuu:APUU_61320S"/>
<protein>
    <submittedName>
        <fullName evidence="1">Uncharacterized protein</fullName>
    </submittedName>
</protein>
<sequence>MAPSIAYPAPSPSPSLSPSHILSKKPQININVVEITENAESILDSTSVQPVDPLDSERARLRAHLGLDSPAPQIQPLFFIEQVPNTTSNTPVKCSLPGCIAGIEPNSLRLALNPGMSGDIWFRSSSDYYHIPCFERLADFTQSCYLDRVVPLTRNTFKLRGLKPSSVSDGSYLLPGGAERLILEWKVTRGMEIDRRDGVYDEAFYQLDPDVNDLLYRAGSSGFWPTGRPAGLDVFEYYTLARTVAVNECSGGDEWNLFEQFLGQDKGDGVWGRHDLSAMLGRWEEAMNVAWQEGKPGQSQDMDRVLSATAVKAIKRLSTVPTPQIGFNCIYS</sequence>
<reference evidence="1" key="2">
    <citation type="submission" date="2021-02" db="EMBL/GenBank/DDBJ databases">
        <title>Aspergillus puulaauensis MK2 genome sequence.</title>
        <authorList>
            <person name="Futagami T."/>
            <person name="Mori K."/>
            <person name="Kadooka C."/>
            <person name="Tanaka T."/>
        </authorList>
    </citation>
    <scope>NUCLEOTIDE SEQUENCE</scope>
    <source>
        <strain evidence="1">MK2</strain>
    </source>
</reference>
<proteinExistence type="predicted"/>
<evidence type="ECO:0000313" key="2">
    <source>
        <dbReference type="Proteomes" id="UP000654913"/>
    </source>
</evidence>
<dbReference type="RefSeq" id="XP_041560458.1">
    <property type="nucleotide sequence ID" value="XM_041694649.1"/>
</dbReference>
<dbReference type="AlphaFoldDB" id="A0A7R8ARM4"/>
<accession>A0A7R8ARM4</accession>
<reference evidence="1" key="1">
    <citation type="submission" date="2021-01" db="EMBL/GenBank/DDBJ databases">
        <authorList>
            <consortium name="Aspergillus puulaauensis MK2 genome sequencing consortium"/>
            <person name="Kazuki M."/>
            <person name="Futagami T."/>
        </authorList>
    </citation>
    <scope>NUCLEOTIDE SEQUENCE</scope>
    <source>
        <strain evidence="1">MK2</strain>
    </source>
</reference>
<dbReference type="OrthoDB" id="5104731at2759"/>
<dbReference type="Proteomes" id="UP000654913">
    <property type="component" value="Chromosome 6"/>
</dbReference>
<dbReference type="EMBL" id="AP024448">
    <property type="protein sequence ID" value="BCS28272.1"/>
    <property type="molecule type" value="Genomic_DNA"/>
</dbReference>